<organism evidence="1 2">
    <name type="scientific">Russula earlei</name>
    <dbReference type="NCBI Taxonomy" id="71964"/>
    <lineage>
        <taxon>Eukaryota</taxon>
        <taxon>Fungi</taxon>
        <taxon>Dikarya</taxon>
        <taxon>Basidiomycota</taxon>
        <taxon>Agaricomycotina</taxon>
        <taxon>Agaricomycetes</taxon>
        <taxon>Russulales</taxon>
        <taxon>Russulaceae</taxon>
        <taxon>Russula</taxon>
    </lineage>
</organism>
<dbReference type="EMBL" id="JAGFNK010000615">
    <property type="protein sequence ID" value="KAI9446986.1"/>
    <property type="molecule type" value="Genomic_DNA"/>
</dbReference>
<reference evidence="1" key="1">
    <citation type="submission" date="2021-03" db="EMBL/GenBank/DDBJ databases">
        <title>Evolutionary priming and transition to the ectomycorrhizal habit in an iconic lineage of mushroom-forming fungi: is preadaptation a requirement?</title>
        <authorList>
            <consortium name="DOE Joint Genome Institute"/>
            <person name="Looney B.P."/>
            <person name="Miyauchi S."/>
            <person name="Morin E."/>
            <person name="Drula E."/>
            <person name="Courty P.E."/>
            <person name="Chicoki N."/>
            <person name="Fauchery L."/>
            <person name="Kohler A."/>
            <person name="Kuo A."/>
            <person name="LaButti K."/>
            <person name="Pangilinan J."/>
            <person name="Lipzen A."/>
            <person name="Riley R."/>
            <person name="Andreopoulos W."/>
            <person name="He G."/>
            <person name="Johnson J."/>
            <person name="Barry K.W."/>
            <person name="Grigoriev I.V."/>
            <person name="Nagy L."/>
            <person name="Hibbett D."/>
            <person name="Henrissat B."/>
            <person name="Matheny P.B."/>
            <person name="Labbe J."/>
            <person name="Martin A.F."/>
        </authorList>
    </citation>
    <scope>NUCLEOTIDE SEQUENCE</scope>
    <source>
        <strain evidence="1">BPL698</strain>
    </source>
</reference>
<evidence type="ECO:0000313" key="1">
    <source>
        <dbReference type="EMBL" id="KAI9446986.1"/>
    </source>
</evidence>
<comment type="caution">
    <text evidence="1">The sequence shown here is derived from an EMBL/GenBank/DDBJ whole genome shotgun (WGS) entry which is preliminary data.</text>
</comment>
<protein>
    <submittedName>
        <fullName evidence="1">Uncharacterized protein</fullName>
    </submittedName>
</protein>
<keyword evidence="2" id="KW-1185">Reference proteome</keyword>
<dbReference type="Proteomes" id="UP001207468">
    <property type="component" value="Unassembled WGS sequence"/>
</dbReference>
<sequence>MRTSSIFVIFCLTLGTAPSFALPLDVRSPDPVLHTRGGCVSQPEPENEEGATKPTPSSNPPRSPSLRSSGSSSSSSLSGSSSPSSSSESYLRMKTKGERG</sequence>
<evidence type="ECO:0000313" key="2">
    <source>
        <dbReference type="Proteomes" id="UP001207468"/>
    </source>
</evidence>
<proteinExistence type="predicted"/>
<name>A0ACC0TT28_9AGAM</name>
<gene>
    <name evidence="1" type="ORF">F5148DRAFT_1252911</name>
</gene>
<accession>A0ACC0TT28</accession>